<dbReference type="EMBL" id="BNAO01000003">
    <property type="protein sequence ID" value="GHG66335.1"/>
    <property type="molecule type" value="Genomic_DNA"/>
</dbReference>
<evidence type="ECO:0000256" key="1">
    <source>
        <dbReference type="SAM" id="SignalP"/>
    </source>
</evidence>
<dbReference type="Proteomes" id="UP000659697">
    <property type="component" value="Unassembled WGS sequence"/>
</dbReference>
<organism evidence="2 3">
    <name type="scientific">Alishewanella longhuensis</name>
    <dbReference type="NCBI Taxonomy" id="1091037"/>
    <lineage>
        <taxon>Bacteria</taxon>
        <taxon>Pseudomonadati</taxon>
        <taxon>Pseudomonadota</taxon>
        <taxon>Gammaproteobacteria</taxon>
        <taxon>Alteromonadales</taxon>
        <taxon>Alteromonadaceae</taxon>
        <taxon>Alishewanella</taxon>
    </lineage>
</organism>
<proteinExistence type="predicted"/>
<feature type="signal peptide" evidence="1">
    <location>
        <begin position="1"/>
        <end position="21"/>
    </location>
</feature>
<evidence type="ECO:0000313" key="2">
    <source>
        <dbReference type="EMBL" id="GHG66335.1"/>
    </source>
</evidence>
<protein>
    <recommendedName>
        <fullName evidence="4">Nuclear transport factor 2 family protein</fullName>
    </recommendedName>
</protein>
<keyword evidence="1" id="KW-0732">Signal</keyword>
<keyword evidence="3" id="KW-1185">Reference proteome</keyword>
<gene>
    <name evidence="2" type="ORF">GCM10010919_13940</name>
</gene>
<evidence type="ECO:0000313" key="3">
    <source>
        <dbReference type="Proteomes" id="UP000659697"/>
    </source>
</evidence>
<accession>A0ABQ3KX35</accession>
<evidence type="ECO:0008006" key="4">
    <source>
        <dbReference type="Google" id="ProtNLM"/>
    </source>
</evidence>
<comment type="caution">
    <text evidence="2">The sequence shown here is derived from an EMBL/GenBank/DDBJ whole genome shotgun (WGS) entry which is preliminary data.</text>
</comment>
<name>A0ABQ3KX35_9ALTE</name>
<dbReference type="RefSeq" id="WP_189431707.1">
    <property type="nucleotide sequence ID" value="NZ_BNAO01000003.1"/>
</dbReference>
<sequence length="169" mass="19085">MHKTRTFLLASTILISTVISAATVLSLDKKMIDAINDHISDASSRCDFEESTKYYFGKTKFFNYSVVDGKEIVQEQSYDEAMFVFKDAMDACYVTLAKEKTISEVIEIAQTGQDAVFTSEAFHYLKSTDGRLFESHNKGKVIFSVVDGEVKIIESHYFGLAFQEIEKLP</sequence>
<reference evidence="3" key="1">
    <citation type="journal article" date="2019" name="Int. J. Syst. Evol. Microbiol.">
        <title>The Global Catalogue of Microorganisms (GCM) 10K type strain sequencing project: providing services to taxonomists for standard genome sequencing and annotation.</title>
        <authorList>
            <consortium name="The Broad Institute Genomics Platform"/>
            <consortium name="The Broad Institute Genome Sequencing Center for Infectious Disease"/>
            <person name="Wu L."/>
            <person name="Ma J."/>
        </authorList>
    </citation>
    <scope>NUCLEOTIDE SEQUENCE [LARGE SCALE GENOMIC DNA]</scope>
    <source>
        <strain evidence="3">CGMCC 1.7003</strain>
    </source>
</reference>
<feature type="chain" id="PRO_5045512717" description="Nuclear transport factor 2 family protein" evidence="1">
    <location>
        <begin position="22"/>
        <end position="169"/>
    </location>
</feature>